<dbReference type="InterPro" id="IPR023213">
    <property type="entry name" value="CAT-like_dom_sf"/>
</dbReference>
<dbReference type="SUPFAM" id="SSF52777">
    <property type="entry name" value="CoA-dependent acyltransferases"/>
    <property type="match status" value="4"/>
</dbReference>
<dbReference type="InterPro" id="IPR000873">
    <property type="entry name" value="AMP-dep_synth/lig_dom"/>
</dbReference>
<reference evidence="6 7" key="1">
    <citation type="submission" date="2024-10" db="EMBL/GenBank/DDBJ databases">
        <title>Isolation, draft genome sequencing and identification of Phyllobacterium sp. NSA23, isolated from leaf soil.</title>
        <authorList>
            <person name="Akita H."/>
        </authorList>
    </citation>
    <scope>NUCLEOTIDE SEQUENCE [LARGE SCALE GENOMIC DNA]</scope>
    <source>
        <strain evidence="6 7">NSA23</strain>
    </source>
</reference>
<dbReference type="InterPro" id="IPR042099">
    <property type="entry name" value="ANL_N_sf"/>
</dbReference>
<dbReference type="CDD" id="cd19535">
    <property type="entry name" value="Cyc_NRPS"/>
    <property type="match status" value="1"/>
</dbReference>
<accession>A0ABQ0H605</accession>
<feature type="domain" description="AMP-binding enzyme C-terminal" evidence="5">
    <location>
        <begin position="1299"/>
        <end position="1374"/>
    </location>
</feature>
<feature type="domain" description="Condensation" evidence="4">
    <location>
        <begin position="473"/>
        <end position="560"/>
    </location>
</feature>
<dbReference type="SUPFAM" id="SSF56801">
    <property type="entry name" value="Acetyl-CoA synthetase-like"/>
    <property type="match status" value="1"/>
</dbReference>
<dbReference type="InterPro" id="IPR025110">
    <property type="entry name" value="AMP-bd_C"/>
</dbReference>
<evidence type="ECO:0000256" key="2">
    <source>
        <dbReference type="ARBA" id="ARBA00022598"/>
    </source>
</evidence>
<feature type="domain" description="AMP-dependent synthetase/ligase" evidence="3">
    <location>
        <begin position="901"/>
        <end position="1239"/>
    </location>
</feature>
<keyword evidence="2" id="KW-0436">Ligase</keyword>
<dbReference type="Pfam" id="PF00501">
    <property type="entry name" value="AMP-binding"/>
    <property type="match status" value="1"/>
</dbReference>
<evidence type="ECO:0000259" key="3">
    <source>
        <dbReference type="Pfam" id="PF00501"/>
    </source>
</evidence>
<evidence type="ECO:0000256" key="1">
    <source>
        <dbReference type="ARBA" id="ARBA00004924"/>
    </source>
</evidence>
<dbReference type="Gene3D" id="3.30.300.30">
    <property type="match status" value="1"/>
</dbReference>
<dbReference type="Pfam" id="PF00668">
    <property type="entry name" value="Condensation"/>
    <property type="match status" value="2"/>
</dbReference>
<dbReference type="Gene3D" id="3.30.559.10">
    <property type="entry name" value="Chloramphenicol acetyltransferase-like domain"/>
    <property type="match status" value="2"/>
</dbReference>
<feature type="domain" description="Condensation" evidence="4">
    <location>
        <begin position="30"/>
        <end position="337"/>
    </location>
</feature>
<evidence type="ECO:0000313" key="7">
    <source>
        <dbReference type="Proteomes" id="UP001628091"/>
    </source>
</evidence>
<dbReference type="EMBL" id="BAAFZP010000002">
    <property type="protein sequence ID" value="GAB1584327.1"/>
    <property type="molecule type" value="Genomic_DNA"/>
</dbReference>
<evidence type="ECO:0000259" key="4">
    <source>
        <dbReference type="Pfam" id="PF00668"/>
    </source>
</evidence>
<organism evidence="6 7">
    <name type="scientific">Phyllobacterium phragmitis</name>
    <dbReference type="NCBI Taxonomy" id="2670329"/>
    <lineage>
        <taxon>Bacteria</taxon>
        <taxon>Pseudomonadati</taxon>
        <taxon>Pseudomonadota</taxon>
        <taxon>Alphaproteobacteria</taxon>
        <taxon>Hyphomicrobiales</taxon>
        <taxon>Phyllobacteriaceae</taxon>
        <taxon>Phyllobacterium</taxon>
    </lineage>
</organism>
<dbReference type="Gene3D" id="3.40.50.12780">
    <property type="entry name" value="N-terminal domain of ligase-like"/>
    <property type="match status" value="1"/>
</dbReference>
<dbReference type="InterPro" id="IPR020845">
    <property type="entry name" value="AMP-binding_CS"/>
</dbReference>
<dbReference type="InterPro" id="IPR057737">
    <property type="entry name" value="Condensation_MtbB-like"/>
</dbReference>
<proteinExistence type="predicted"/>
<dbReference type="InterPro" id="IPR001242">
    <property type="entry name" value="Condensation_dom"/>
</dbReference>
<dbReference type="InterPro" id="IPR045851">
    <property type="entry name" value="AMP-bd_C_sf"/>
</dbReference>
<dbReference type="PANTHER" id="PTHR45527">
    <property type="entry name" value="NONRIBOSOMAL PEPTIDE SYNTHETASE"/>
    <property type="match status" value="1"/>
</dbReference>
<evidence type="ECO:0008006" key="8">
    <source>
        <dbReference type="Google" id="ProtNLM"/>
    </source>
</evidence>
<evidence type="ECO:0000259" key="5">
    <source>
        <dbReference type="Pfam" id="PF13193"/>
    </source>
</evidence>
<dbReference type="PANTHER" id="PTHR45527:SF10">
    <property type="entry name" value="PYOCHELIN SYNTHASE PCHF"/>
    <property type="match status" value="1"/>
</dbReference>
<dbReference type="NCBIfam" id="TIGR01733">
    <property type="entry name" value="AA-adenyl-dom"/>
    <property type="match status" value="1"/>
</dbReference>
<name>A0ABQ0H605_9HYPH</name>
<dbReference type="InterPro" id="IPR010071">
    <property type="entry name" value="AA_adenyl_dom"/>
</dbReference>
<dbReference type="Gene3D" id="3.30.559.30">
    <property type="entry name" value="Nonribosomal peptide synthetase, condensation domain"/>
    <property type="match status" value="2"/>
</dbReference>
<evidence type="ECO:0000313" key="6">
    <source>
        <dbReference type="EMBL" id="GAB1584327.1"/>
    </source>
</evidence>
<keyword evidence="7" id="KW-1185">Reference proteome</keyword>
<comment type="caution">
    <text evidence="6">The sequence shown here is derived from an EMBL/GenBank/DDBJ whole genome shotgun (WGS) entry which is preliminary data.</text>
</comment>
<dbReference type="Proteomes" id="UP001628091">
    <property type="component" value="Unassembled WGS sequence"/>
</dbReference>
<gene>
    <name evidence="6" type="ORF">PPNSA23_42700</name>
</gene>
<dbReference type="Pfam" id="PF13193">
    <property type="entry name" value="AMP-binding_C"/>
    <property type="match status" value="1"/>
</dbReference>
<sequence>MQAAYWVGRQSRAPLGGVCAHLYAEFDGRDIEAERLQRAVDRLCLAHPMLGLRVGADGRQAVGTPADSPVVEVDDLRHMPQELCENHLAAKRKAWSHQQLDLSSGKAAAFGLSLLPDGASRLHVDTDMIAVDPVSFRIVMEDLARFYENPDMPEETPAPSFFDWLDRLNSEVHLKRRAERDRNWWRDRLAGLPPAPALPLSTAKGAPPPRSDRLAARLSREERDALSRTARRFRLTRSTLMLGLFAITLGRVTGSKRFRLNVPMFWRPPLVDKVERIVGEFSNLLILGIDLAAPDTPAALCERIGAELTELLSHSAYPGVSVMRDLSRLHGSMELSPVVFTAGLDLSGGDLLSERVARLFGAMNWVISQGPQVALDAQVASMDDGMLINWDIRLDALPEGWIREMFEIYVSLVRRVAGEPDFLDASLREILTSKERSGRMPETGEETMKRALTPLQQAYLLGRSEHLPLGGVAMQEFREYRGRIDLAALPKRLLDLVRRHESLRTRIDVRQLVQTVSTEPIVNLETVDLSDLPRAEALRRIDALREDHAHQQLDLDRSPWLVTAFRLPEPDASDPGGDTAVVFLLFDALILDGRAIASLIVELFGGEISPVEGNAPAPLAATQTASRRSRDAAYWAGKLQFFEGAPQLPWKKPLESIKTSRYERQSLVIGRESVTKISRIGARQHLFKNTTLTAVVLEALSRWLNEGALCVGVPVAPEAGGPFANRSTFIAVNWDIRQGSFADRARALQGDILEGLEHLSFSGIDINRLLMNTHPGGPVLPIVITNGLSWPILGKENSVRLHGGLTQTPQVAMDFRFSADGEGNLVLDIDYAREALDCSVIGEILAAIDRLAAAICAAGTLEFSALDILDYGHYRLNGAENDFSSCGFLKRIAGNLFDAPRDKDALVHGSSHISYAALGDRVGRVMASLVARGIGKGSVVAICLPRGPEHTAATLACAFLGAVWVPIDAASPTDRLLHLLDNCRPDLVISSETLKRFETVTPEALLSGEAPADPRALALPLDELSSSEDAAYYLYTSGTTGKPKCVILANKATANVIGRTIEEWGVTDRDVFISVTPLHHDMSVFDVFGCLTAGGTLVLPTREEEKDAIRWNRLVADHGVTLWCSVPAILEMLLSCRRGDELKSLRLVAQGGDYIKPVVIAELRRLAPQIRLISLGGPTETTIWSIWHEIGPDDVDLIPYGRPLPANRYFVLNDLGEHCPAGVVGRIHTAGVNVALGYLENGVLTQHDFVTIADEKGVPVRAFRTGDRGRYRPDGNILFAGRLQGYVKVRGVRVSLPDIENELAKHPSIRQVLVVDYGAEQRGEAAIGALYVAEPHSELSAAELRGFARRHLPESHVPTRFVAVDELPLSANGKPDRRHARQMLISGSDGAIHAGKVAAPVPAKRKAGRVLDIYLGVLGKAGNAAMDESTDFMAIGLLPSHLKKISTRIRDEFGIELTPQQLVRCRNAGQVEQLIPAECR</sequence>
<protein>
    <recommendedName>
        <fullName evidence="8">Peptide synthetase</fullName>
    </recommendedName>
</protein>
<dbReference type="PROSITE" id="PS00455">
    <property type="entry name" value="AMP_BINDING"/>
    <property type="match status" value="1"/>
</dbReference>
<comment type="pathway">
    <text evidence="1">Siderophore biosynthesis.</text>
</comment>